<keyword evidence="2" id="KW-1185">Reference proteome</keyword>
<reference evidence="2" key="1">
    <citation type="journal article" date="2023" name="Nat. Plants">
        <title>Single-cell RNA sequencing provides a high-resolution roadmap for understanding the multicellular compartmentation of specialized metabolism.</title>
        <authorList>
            <person name="Sun S."/>
            <person name="Shen X."/>
            <person name="Li Y."/>
            <person name="Li Y."/>
            <person name="Wang S."/>
            <person name="Li R."/>
            <person name="Zhang H."/>
            <person name="Shen G."/>
            <person name="Guo B."/>
            <person name="Wei J."/>
            <person name="Xu J."/>
            <person name="St-Pierre B."/>
            <person name="Chen S."/>
            <person name="Sun C."/>
        </authorList>
    </citation>
    <scope>NUCLEOTIDE SEQUENCE [LARGE SCALE GENOMIC DNA]</scope>
</reference>
<dbReference type="EMBL" id="CM044703">
    <property type="protein sequence ID" value="KAI5673911.1"/>
    <property type="molecule type" value="Genomic_DNA"/>
</dbReference>
<sequence length="99" mass="11094">MTTHSMKDLPPETMTTHSVKELSMSINFRIVHSFNSCRPGLIKSFEEVPRFSTVLLPSILASSVGRTNPFKGVPKAFTGSTFRQLLILACRFDCQLFLT</sequence>
<comment type="caution">
    <text evidence="1">The sequence shown here is derived from an EMBL/GenBank/DDBJ whole genome shotgun (WGS) entry which is preliminary data.</text>
</comment>
<organism evidence="1 2">
    <name type="scientific">Catharanthus roseus</name>
    <name type="common">Madagascar periwinkle</name>
    <name type="synonym">Vinca rosea</name>
    <dbReference type="NCBI Taxonomy" id="4058"/>
    <lineage>
        <taxon>Eukaryota</taxon>
        <taxon>Viridiplantae</taxon>
        <taxon>Streptophyta</taxon>
        <taxon>Embryophyta</taxon>
        <taxon>Tracheophyta</taxon>
        <taxon>Spermatophyta</taxon>
        <taxon>Magnoliopsida</taxon>
        <taxon>eudicotyledons</taxon>
        <taxon>Gunneridae</taxon>
        <taxon>Pentapetalae</taxon>
        <taxon>asterids</taxon>
        <taxon>lamiids</taxon>
        <taxon>Gentianales</taxon>
        <taxon>Apocynaceae</taxon>
        <taxon>Rauvolfioideae</taxon>
        <taxon>Vinceae</taxon>
        <taxon>Catharanthinae</taxon>
        <taxon>Catharanthus</taxon>
    </lineage>
</organism>
<evidence type="ECO:0000313" key="1">
    <source>
        <dbReference type="EMBL" id="KAI5673911.1"/>
    </source>
</evidence>
<name>A0ACC0BMP2_CATRO</name>
<evidence type="ECO:0000313" key="2">
    <source>
        <dbReference type="Proteomes" id="UP001060085"/>
    </source>
</evidence>
<protein>
    <submittedName>
        <fullName evidence="1">Uncharacterized protein</fullName>
    </submittedName>
</protein>
<gene>
    <name evidence="1" type="ORF">M9H77_14275</name>
</gene>
<accession>A0ACC0BMP2</accession>
<dbReference type="Proteomes" id="UP001060085">
    <property type="component" value="Linkage Group LG03"/>
</dbReference>
<proteinExistence type="predicted"/>